<dbReference type="EMBL" id="CP015249">
    <property type="protein sequence ID" value="ANB19738.1"/>
    <property type="molecule type" value="Genomic_DNA"/>
</dbReference>
<dbReference type="GO" id="GO:0016616">
    <property type="term" value="F:oxidoreductase activity, acting on the CH-OH group of donors, NAD or NADP as acceptor"/>
    <property type="evidence" value="ECO:0007669"/>
    <property type="project" value="InterPro"/>
</dbReference>
<gene>
    <name evidence="2" type="ORF">I596_3755</name>
</gene>
<dbReference type="PANTHER" id="PTHR48079">
    <property type="entry name" value="PROTEIN YEEZ"/>
    <property type="match status" value="1"/>
</dbReference>
<reference evidence="2 3" key="1">
    <citation type="submission" date="2016-04" db="EMBL/GenBank/DDBJ databases">
        <title>Complete genome sequence of Dokdonella koreensis DS-123T.</title>
        <authorList>
            <person name="Kim J.F."/>
            <person name="Lee H."/>
            <person name="Kwak M.-J."/>
        </authorList>
    </citation>
    <scope>NUCLEOTIDE SEQUENCE [LARGE SCALE GENOMIC DNA]</scope>
    <source>
        <strain evidence="2 3">DS-123</strain>
    </source>
</reference>
<name>A0A160DY82_9GAMM</name>
<dbReference type="GO" id="GO:0005737">
    <property type="term" value="C:cytoplasm"/>
    <property type="evidence" value="ECO:0007669"/>
    <property type="project" value="TreeGrafter"/>
</dbReference>
<feature type="domain" description="3-beta hydroxysteroid dehydrogenase/isomerase" evidence="1">
    <location>
        <begin position="5"/>
        <end position="255"/>
    </location>
</feature>
<dbReference type="OrthoDB" id="3174087at2"/>
<organism evidence="2 3">
    <name type="scientific">Dokdonella koreensis DS-123</name>
    <dbReference type="NCBI Taxonomy" id="1300342"/>
    <lineage>
        <taxon>Bacteria</taxon>
        <taxon>Pseudomonadati</taxon>
        <taxon>Pseudomonadota</taxon>
        <taxon>Gammaproteobacteria</taxon>
        <taxon>Lysobacterales</taxon>
        <taxon>Rhodanobacteraceae</taxon>
        <taxon>Dokdonella</taxon>
    </lineage>
</organism>
<accession>A0A160DY82</accession>
<dbReference type="GO" id="GO:0004029">
    <property type="term" value="F:aldehyde dehydrogenase (NAD+) activity"/>
    <property type="evidence" value="ECO:0007669"/>
    <property type="project" value="TreeGrafter"/>
</dbReference>
<protein>
    <submittedName>
        <fullName evidence="2">3-beta hydroxysteroid dehydrogenase/isomerase</fullName>
    </submittedName>
</protein>
<dbReference type="AlphaFoldDB" id="A0A160DY82"/>
<dbReference type="InterPro" id="IPR036291">
    <property type="entry name" value="NAD(P)-bd_dom_sf"/>
</dbReference>
<sequence>MQILLTGAGGLLGRAIARQLVDRGHLVRALVRTPQPPLDALGVEQWEGTTESLDTVIAIANGCDAIVHVAGNADPLAAIEACYEANVAATDVVLAAAELAGVRRLVFTSCASVVVGVHDINGGGETLPYPPRWPAAYPHAKALAEQRVLAANGEALATVALRPGLLWAPEEARVTPRLIDLARRGRLRLTASPANRIDCCHVENAALAHALAVERLEPDAAIAGRSYFVSDGEPISIEALLAALLRAHGLALPTRRLSPQLAHWLAASAGLRRRLPGGRQPLLEPFLLNLVNRNAWFNIAAARRDLGYAPQASTRDALARLARR</sequence>
<evidence type="ECO:0000313" key="3">
    <source>
        <dbReference type="Proteomes" id="UP000076830"/>
    </source>
</evidence>
<dbReference type="STRING" id="1300342.I596_3755"/>
<dbReference type="GO" id="GO:0016853">
    <property type="term" value="F:isomerase activity"/>
    <property type="evidence" value="ECO:0007669"/>
    <property type="project" value="UniProtKB-KW"/>
</dbReference>
<keyword evidence="3" id="KW-1185">Reference proteome</keyword>
<dbReference type="KEGG" id="dko:I596_3755"/>
<dbReference type="InterPro" id="IPR051783">
    <property type="entry name" value="NAD(P)-dependent_oxidoreduct"/>
</dbReference>
<keyword evidence="2" id="KW-0413">Isomerase</keyword>
<dbReference type="Gene3D" id="3.40.50.720">
    <property type="entry name" value="NAD(P)-binding Rossmann-like Domain"/>
    <property type="match status" value="1"/>
</dbReference>
<dbReference type="InterPro" id="IPR002225">
    <property type="entry name" value="3Beta_OHSteriod_DH/Estase"/>
</dbReference>
<dbReference type="PANTHER" id="PTHR48079:SF6">
    <property type="entry name" value="NAD(P)-BINDING DOMAIN-CONTAINING PROTEIN-RELATED"/>
    <property type="match status" value="1"/>
</dbReference>
<dbReference type="GO" id="GO:0006694">
    <property type="term" value="P:steroid biosynthetic process"/>
    <property type="evidence" value="ECO:0007669"/>
    <property type="project" value="InterPro"/>
</dbReference>
<dbReference type="RefSeq" id="WP_067650983.1">
    <property type="nucleotide sequence ID" value="NZ_CP015249.1"/>
</dbReference>
<dbReference type="Proteomes" id="UP000076830">
    <property type="component" value="Chromosome"/>
</dbReference>
<proteinExistence type="predicted"/>
<evidence type="ECO:0000313" key="2">
    <source>
        <dbReference type="EMBL" id="ANB19738.1"/>
    </source>
</evidence>
<dbReference type="Pfam" id="PF01073">
    <property type="entry name" value="3Beta_HSD"/>
    <property type="match status" value="1"/>
</dbReference>
<dbReference type="SUPFAM" id="SSF51735">
    <property type="entry name" value="NAD(P)-binding Rossmann-fold domains"/>
    <property type="match status" value="1"/>
</dbReference>
<evidence type="ECO:0000259" key="1">
    <source>
        <dbReference type="Pfam" id="PF01073"/>
    </source>
</evidence>